<dbReference type="RefSeq" id="WP_257416294.1">
    <property type="nucleotide sequence ID" value="NZ_JANKIN010000044.1"/>
</dbReference>
<evidence type="ECO:0000313" key="2">
    <source>
        <dbReference type="EMBL" id="EAJ1621982.1"/>
    </source>
</evidence>
<feature type="transmembrane region" description="Helical" evidence="1">
    <location>
        <begin position="55"/>
        <end position="74"/>
    </location>
</feature>
<keyword evidence="1" id="KW-1133">Transmembrane helix</keyword>
<keyword evidence="3" id="KW-1185">Reference proteome</keyword>
<protein>
    <submittedName>
        <fullName evidence="2">Uncharacterized protein</fullName>
    </submittedName>
</protein>
<dbReference type="EMBL" id="AABVLA010000016">
    <property type="protein sequence ID" value="EAJ1621982.1"/>
    <property type="molecule type" value="Genomic_DNA"/>
</dbReference>
<gene>
    <name evidence="2" type="ORF">CT510_04830</name>
</gene>
<keyword evidence="1" id="KW-0812">Transmembrane</keyword>
<keyword evidence="1" id="KW-0472">Membrane</keyword>
<evidence type="ECO:0000256" key="1">
    <source>
        <dbReference type="SAM" id="Phobius"/>
    </source>
</evidence>
<feature type="transmembrane region" description="Helical" evidence="1">
    <location>
        <begin position="32"/>
        <end position="49"/>
    </location>
</feature>
<dbReference type="AlphaFoldDB" id="A0A7U8G8S9"/>
<comment type="caution">
    <text evidence="2">The sequence shown here is derived from an EMBL/GenBank/DDBJ whole genome shotgun (WGS) entry which is preliminary data.</text>
</comment>
<sequence length="92" mass="10624">MILAKIYPFARKDIKMKLDKIKEEIANIRRTQNMFATILIAVLGYFFTAKGIGEIRAFGAMFSIVLLSIILSELNDKMKKKLNELEQLKKDE</sequence>
<evidence type="ECO:0000313" key="3">
    <source>
        <dbReference type="Proteomes" id="UP000535305"/>
    </source>
</evidence>
<name>A0A7U8G8S9_CAMUP</name>
<accession>A0A7U8G8S9</accession>
<proteinExistence type="predicted"/>
<reference evidence="2 3" key="1">
    <citation type="submission" date="2018-06" db="EMBL/GenBank/DDBJ databases">
        <authorList>
            <consortium name="PulseNet: The National Subtyping Network for Foodborne Disease Surveillance"/>
            <person name="Tarr C.L."/>
            <person name="Trees E."/>
            <person name="Katz L.S."/>
            <person name="Carleton-Romer H.A."/>
            <person name="Stroika S."/>
            <person name="Kucerova Z."/>
            <person name="Roache K.F."/>
            <person name="Sabol A.L."/>
            <person name="Besser J."/>
            <person name="Gerner-Smidt P."/>
        </authorList>
    </citation>
    <scope>NUCLEOTIDE SEQUENCE [LARGE SCALE GENOMIC DNA]</scope>
    <source>
        <strain evidence="2 3">PNUSAC003104</strain>
    </source>
</reference>
<dbReference type="Proteomes" id="UP000535305">
    <property type="component" value="Unassembled WGS sequence"/>
</dbReference>
<organism evidence="2 3">
    <name type="scientific">Campylobacter upsaliensis</name>
    <dbReference type="NCBI Taxonomy" id="28080"/>
    <lineage>
        <taxon>Bacteria</taxon>
        <taxon>Pseudomonadati</taxon>
        <taxon>Campylobacterota</taxon>
        <taxon>Epsilonproteobacteria</taxon>
        <taxon>Campylobacterales</taxon>
        <taxon>Campylobacteraceae</taxon>
        <taxon>Campylobacter</taxon>
    </lineage>
</organism>